<organism evidence="6 7">
    <name type="scientific">Mesorhizobium retamae</name>
    <dbReference type="NCBI Taxonomy" id="2912854"/>
    <lineage>
        <taxon>Bacteria</taxon>
        <taxon>Pseudomonadati</taxon>
        <taxon>Pseudomonadota</taxon>
        <taxon>Alphaproteobacteria</taxon>
        <taxon>Hyphomicrobiales</taxon>
        <taxon>Phyllobacteriaceae</taxon>
        <taxon>Mesorhizobium</taxon>
    </lineage>
</organism>
<dbReference type="CDD" id="cd05466">
    <property type="entry name" value="PBP2_LTTR_substrate"/>
    <property type="match status" value="1"/>
</dbReference>
<evidence type="ECO:0000256" key="4">
    <source>
        <dbReference type="ARBA" id="ARBA00023163"/>
    </source>
</evidence>
<gene>
    <name evidence="6" type="ORF">L4923_19870</name>
</gene>
<dbReference type="Proteomes" id="UP001201701">
    <property type="component" value="Unassembled WGS sequence"/>
</dbReference>
<comment type="caution">
    <text evidence="6">The sequence shown here is derived from an EMBL/GenBank/DDBJ whole genome shotgun (WGS) entry which is preliminary data.</text>
</comment>
<keyword evidence="2" id="KW-0805">Transcription regulation</keyword>
<dbReference type="SUPFAM" id="SSF53850">
    <property type="entry name" value="Periplasmic binding protein-like II"/>
    <property type="match status" value="1"/>
</dbReference>
<dbReference type="PROSITE" id="PS50931">
    <property type="entry name" value="HTH_LYSR"/>
    <property type="match status" value="1"/>
</dbReference>
<keyword evidence="7" id="KW-1185">Reference proteome</keyword>
<comment type="similarity">
    <text evidence="1">Belongs to the LysR transcriptional regulatory family.</text>
</comment>
<evidence type="ECO:0000256" key="3">
    <source>
        <dbReference type="ARBA" id="ARBA00023125"/>
    </source>
</evidence>
<evidence type="ECO:0000313" key="7">
    <source>
        <dbReference type="Proteomes" id="UP001201701"/>
    </source>
</evidence>
<dbReference type="SUPFAM" id="SSF46785">
    <property type="entry name" value="Winged helix' DNA-binding domain"/>
    <property type="match status" value="1"/>
</dbReference>
<dbReference type="Pfam" id="PF03466">
    <property type="entry name" value="LysR_substrate"/>
    <property type="match status" value="1"/>
</dbReference>
<name>A0ABS9QIL8_9HYPH</name>
<proteinExistence type="inferred from homology"/>
<dbReference type="InterPro" id="IPR036390">
    <property type="entry name" value="WH_DNA-bd_sf"/>
</dbReference>
<reference evidence="6 7" key="1">
    <citation type="submission" date="2022-02" db="EMBL/GenBank/DDBJ databases">
        <title>Draft genome sequence of Mezorhizobium retamae strain IRAMC:0171 isolated from Retama raetam nodules.</title>
        <authorList>
            <person name="Bengaied R."/>
            <person name="Sbissi I."/>
            <person name="Huber K."/>
            <person name="Ghodbane F."/>
            <person name="Nouioui I."/>
            <person name="Tarhouni M."/>
            <person name="Gtari M."/>
        </authorList>
    </citation>
    <scope>NUCLEOTIDE SEQUENCE [LARGE SCALE GENOMIC DNA]</scope>
    <source>
        <strain evidence="6 7">IRAMC:0171</strain>
    </source>
</reference>
<protein>
    <submittedName>
        <fullName evidence="6">LysR family transcriptional regulator</fullName>
    </submittedName>
</protein>
<evidence type="ECO:0000259" key="5">
    <source>
        <dbReference type="PROSITE" id="PS50931"/>
    </source>
</evidence>
<dbReference type="InterPro" id="IPR036388">
    <property type="entry name" value="WH-like_DNA-bd_sf"/>
</dbReference>
<dbReference type="InterPro" id="IPR000847">
    <property type="entry name" value="LysR_HTH_N"/>
</dbReference>
<dbReference type="PRINTS" id="PR00039">
    <property type="entry name" value="HTHLYSR"/>
</dbReference>
<dbReference type="PANTHER" id="PTHR30346:SF28">
    <property type="entry name" value="HTH-TYPE TRANSCRIPTIONAL REGULATOR CYNR"/>
    <property type="match status" value="1"/>
</dbReference>
<dbReference type="InterPro" id="IPR005119">
    <property type="entry name" value="LysR_subst-bd"/>
</dbReference>
<dbReference type="PANTHER" id="PTHR30346">
    <property type="entry name" value="TRANSCRIPTIONAL DUAL REGULATOR HCAR-RELATED"/>
    <property type="match status" value="1"/>
</dbReference>
<feature type="domain" description="HTH lysR-type" evidence="5">
    <location>
        <begin position="1"/>
        <end position="58"/>
    </location>
</feature>
<dbReference type="EMBL" id="JAKREW010000022">
    <property type="protein sequence ID" value="MCG7507294.1"/>
    <property type="molecule type" value="Genomic_DNA"/>
</dbReference>
<evidence type="ECO:0000256" key="1">
    <source>
        <dbReference type="ARBA" id="ARBA00009437"/>
    </source>
</evidence>
<dbReference type="Pfam" id="PF00126">
    <property type="entry name" value="HTH_1"/>
    <property type="match status" value="1"/>
</dbReference>
<sequence length="305" mass="32615">MQLRHLKTFVAVASDLNITRAAERIHLAQSSVSEQIQSLEADLNAPLFDRTGRKLKLTEAGQRLLDHAHDLLARTEEARAAVAAATNTTAGTLAIGGLETLCASYLPPLLAHFGAAHPAVRLQLKSAGSGELRSGVKSGALDISFAFGEPPQTPELKHEVVAEEELVVALPAGHRLAGQVTVGPSDLRTEPFLVTEQGCVYRQMFETAFAQDGIRPRIALELGSIAAIQKLVAEGAGCALIPRVAASGDGRIVTLPWTGDNSQVPVSMIWHGGRGKRPAVRLFLEAARQQFKPGDARPRRATPFR</sequence>
<dbReference type="Gene3D" id="3.40.190.290">
    <property type="match status" value="1"/>
</dbReference>
<evidence type="ECO:0000256" key="2">
    <source>
        <dbReference type="ARBA" id="ARBA00023015"/>
    </source>
</evidence>
<dbReference type="Gene3D" id="1.10.10.10">
    <property type="entry name" value="Winged helix-like DNA-binding domain superfamily/Winged helix DNA-binding domain"/>
    <property type="match status" value="1"/>
</dbReference>
<dbReference type="RefSeq" id="WP_239368301.1">
    <property type="nucleotide sequence ID" value="NZ_JAKREW010000022.1"/>
</dbReference>
<keyword evidence="4" id="KW-0804">Transcription</keyword>
<evidence type="ECO:0000313" key="6">
    <source>
        <dbReference type="EMBL" id="MCG7507294.1"/>
    </source>
</evidence>
<accession>A0ABS9QIL8</accession>
<keyword evidence="3" id="KW-0238">DNA-binding</keyword>